<reference evidence="4 5" key="1">
    <citation type="submission" date="2016-07" db="EMBL/GenBank/DDBJ databases">
        <title>Pervasive Adenine N6-methylation of Active Genes in Fungi.</title>
        <authorList>
            <consortium name="DOE Joint Genome Institute"/>
            <person name="Mondo S.J."/>
            <person name="Dannebaum R.O."/>
            <person name="Kuo R.C."/>
            <person name="Labutti K."/>
            <person name="Haridas S."/>
            <person name="Kuo A."/>
            <person name="Salamov A."/>
            <person name="Ahrendt S.R."/>
            <person name="Lipzen A."/>
            <person name="Sullivan W."/>
            <person name="Andreopoulos W.B."/>
            <person name="Clum A."/>
            <person name="Lindquist E."/>
            <person name="Daum C."/>
            <person name="Ramamoorthy G.K."/>
            <person name="Gryganskyi A."/>
            <person name="Culley D."/>
            <person name="Magnuson J.K."/>
            <person name="James T.Y."/>
            <person name="O'Malley M.A."/>
            <person name="Stajich J.E."/>
            <person name="Spatafora J.W."/>
            <person name="Visel A."/>
            <person name="Grigoriev I.V."/>
        </authorList>
    </citation>
    <scope>NUCLEOTIDE SEQUENCE [LARGE SCALE GENOMIC DNA]</scope>
    <source>
        <strain evidence="4 5">NRRL 1336</strain>
    </source>
</reference>
<dbReference type="PROSITE" id="PS50157">
    <property type="entry name" value="ZINC_FINGER_C2H2_2"/>
    <property type="match status" value="1"/>
</dbReference>
<organism evidence="4 5">
    <name type="scientific">Absidia repens</name>
    <dbReference type="NCBI Taxonomy" id="90262"/>
    <lineage>
        <taxon>Eukaryota</taxon>
        <taxon>Fungi</taxon>
        <taxon>Fungi incertae sedis</taxon>
        <taxon>Mucoromycota</taxon>
        <taxon>Mucoromycotina</taxon>
        <taxon>Mucoromycetes</taxon>
        <taxon>Mucorales</taxon>
        <taxon>Cunninghamellaceae</taxon>
        <taxon>Absidia</taxon>
    </lineage>
</organism>
<protein>
    <recommendedName>
        <fullName evidence="3">C2H2-type domain-containing protein</fullName>
    </recommendedName>
</protein>
<sequence length="191" mass="21600">MSNRNCKFCGKLFETKGKLDNHIRQEHIHKVLVGEAETVVEKTQHGFCCPNNDKNHSSNSDTKSHLEISPPPKKLKLSYNDTVLASCNALFDDEETKQDRLMIAKLRRWTPLCYHTNDATYSLLSSSTTATDLLKDNNKLQIGSWSQSIPDPLSTSSCSSSTTMISDELVIDYVKRNRYSSTIVKWTKVNV</sequence>
<feature type="region of interest" description="Disordered" evidence="2">
    <location>
        <begin position="50"/>
        <end position="71"/>
    </location>
</feature>
<dbReference type="OrthoDB" id="2208712at2759"/>
<feature type="domain" description="C2H2-type" evidence="3">
    <location>
        <begin position="4"/>
        <end position="29"/>
    </location>
</feature>
<evidence type="ECO:0000259" key="3">
    <source>
        <dbReference type="PROSITE" id="PS50157"/>
    </source>
</evidence>
<name>A0A1X2ICG3_9FUNG</name>
<comment type="caution">
    <text evidence="4">The sequence shown here is derived from an EMBL/GenBank/DDBJ whole genome shotgun (WGS) entry which is preliminary data.</text>
</comment>
<keyword evidence="1" id="KW-0479">Metal-binding</keyword>
<accession>A0A1X2ICG3</accession>
<evidence type="ECO:0000256" key="2">
    <source>
        <dbReference type="SAM" id="MobiDB-lite"/>
    </source>
</evidence>
<proteinExistence type="predicted"/>
<evidence type="ECO:0000313" key="4">
    <source>
        <dbReference type="EMBL" id="ORZ13132.1"/>
    </source>
</evidence>
<dbReference type="EMBL" id="MCGE01000017">
    <property type="protein sequence ID" value="ORZ13132.1"/>
    <property type="molecule type" value="Genomic_DNA"/>
</dbReference>
<evidence type="ECO:0000256" key="1">
    <source>
        <dbReference type="PROSITE-ProRule" id="PRU00042"/>
    </source>
</evidence>
<dbReference type="Proteomes" id="UP000193560">
    <property type="component" value="Unassembled WGS sequence"/>
</dbReference>
<dbReference type="PROSITE" id="PS00028">
    <property type="entry name" value="ZINC_FINGER_C2H2_1"/>
    <property type="match status" value="1"/>
</dbReference>
<evidence type="ECO:0000313" key="5">
    <source>
        <dbReference type="Proteomes" id="UP000193560"/>
    </source>
</evidence>
<keyword evidence="5" id="KW-1185">Reference proteome</keyword>
<dbReference type="GO" id="GO:0008270">
    <property type="term" value="F:zinc ion binding"/>
    <property type="evidence" value="ECO:0007669"/>
    <property type="project" value="UniProtKB-KW"/>
</dbReference>
<keyword evidence="1" id="KW-0862">Zinc</keyword>
<keyword evidence="1" id="KW-0863">Zinc-finger</keyword>
<gene>
    <name evidence="4" type="ORF">BCR42DRAFT_439566</name>
</gene>
<dbReference type="InterPro" id="IPR013087">
    <property type="entry name" value="Znf_C2H2_type"/>
</dbReference>
<dbReference type="AlphaFoldDB" id="A0A1X2ICG3"/>